<feature type="compositionally biased region" description="Basic and acidic residues" evidence="1">
    <location>
        <begin position="23"/>
        <end position="47"/>
    </location>
</feature>
<sequence>MPDSEDNEKFNRASMSSIQTTADMKRELKSKPFLEERLSHGRDSLHPESHKMCPHYVVFLEKRQSLGASSAGLSMRSDMEQVVPRPGPDNLFDALAVLAIEVKLRNKGKLGMLDLNHPSLNLMSFVPAELA</sequence>
<name>L1JTC4_GUITC</name>
<reference evidence="2 4" key="1">
    <citation type="journal article" date="2012" name="Nature">
        <title>Algal genomes reveal evolutionary mosaicism and the fate of nucleomorphs.</title>
        <authorList>
            <consortium name="DOE Joint Genome Institute"/>
            <person name="Curtis B.A."/>
            <person name="Tanifuji G."/>
            <person name="Burki F."/>
            <person name="Gruber A."/>
            <person name="Irimia M."/>
            <person name="Maruyama S."/>
            <person name="Arias M.C."/>
            <person name="Ball S.G."/>
            <person name="Gile G.H."/>
            <person name="Hirakawa Y."/>
            <person name="Hopkins J.F."/>
            <person name="Kuo A."/>
            <person name="Rensing S.A."/>
            <person name="Schmutz J."/>
            <person name="Symeonidi A."/>
            <person name="Elias M."/>
            <person name="Eveleigh R.J."/>
            <person name="Herman E.K."/>
            <person name="Klute M.J."/>
            <person name="Nakayama T."/>
            <person name="Obornik M."/>
            <person name="Reyes-Prieto A."/>
            <person name="Armbrust E.V."/>
            <person name="Aves S.J."/>
            <person name="Beiko R.G."/>
            <person name="Coutinho P."/>
            <person name="Dacks J.B."/>
            <person name="Durnford D.G."/>
            <person name="Fast N.M."/>
            <person name="Green B.R."/>
            <person name="Grisdale C.J."/>
            <person name="Hempel F."/>
            <person name="Henrissat B."/>
            <person name="Hoppner M.P."/>
            <person name="Ishida K."/>
            <person name="Kim E."/>
            <person name="Koreny L."/>
            <person name="Kroth P.G."/>
            <person name="Liu Y."/>
            <person name="Malik S.B."/>
            <person name="Maier U.G."/>
            <person name="McRose D."/>
            <person name="Mock T."/>
            <person name="Neilson J.A."/>
            <person name="Onodera N.T."/>
            <person name="Poole A.M."/>
            <person name="Pritham E.J."/>
            <person name="Richards T.A."/>
            <person name="Rocap G."/>
            <person name="Roy S.W."/>
            <person name="Sarai C."/>
            <person name="Schaack S."/>
            <person name="Shirato S."/>
            <person name="Slamovits C.H."/>
            <person name="Spencer D.F."/>
            <person name="Suzuki S."/>
            <person name="Worden A.Z."/>
            <person name="Zauner S."/>
            <person name="Barry K."/>
            <person name="Bell C."/>
            <person name="Bharti A.K."/>
            <person name="Crow J.A."/>
            <person name="Grimwood J."/>
            <person name="Kramer R."/>
            <person name="Lindquist E."/>
            <person name="Lucas S."/>
            <person name="Salamov A."/>
            <person name="McFadden G.I."/>
            <person name="Lane C.E."/>
            <person name="Keeling P.J."/>
            <person name="Gray M.W."/>
            <person name="Grigoriev I.V."/>
            <person name="Archibald J.M."/>
        </authorList>
    </citation>
    <scope>NUCLEOTIDE SEQUENCE</scope>
    <source>
        <strain evidence="2 4">CCMP2712</strain>
    </source>
</reference>
<reference evidence="4" key="2">
    <citation type="submission" date="2012-11" db="EMBL/GenBank/DDBJ databases">
        <authorList>
            <person name="Kuo A."/>
            <person name="Curtis B.A."/>
            <person name="Tanifuji G."/>
            <person name="Burki F."/>
            <person name="Gruber A."/>
            <person name="Irimia M."/>
            <person name="Maruyama S."/>
            <person name="Arias M.C."/>
            <person name="Ball S.G."/>
            <person name="Gile G.H."/>
            <person name="Hirakawa Y."/>
            <person name="Hopkins J.F."/>
            <person name="Rensing S.A."/>
            <person name="Schmutz J."/>
            <person name="Symeonidi A."/>
            <person name="Elias M."/>
            <person name="Eveleigh R.J."/>
            <person name="Herman E.K."/>
            <person name="Klute M.J."/>
            <person name="Nakayama T."/>
            <person name="Obornik M."/>
            <person name="Reyes-Prieto A."/>
            <person name="Armbrust E.V."/>
            <person name="Aves S.J."/>
            <person name="Beiko R.G."/>
            <person name="Coutinho P."/>
            <person name="Dacks J.B."/>
            <person name="Durnford D.G."/>
            <person name="Fast N.M."/>
            <person name="Green B.R."/>
            <person name="Grisdale C."/>
            <person name="Hempe F."/>
            <person name="Henrissat B."/>
            <person name="Hoppner M.P."/>
            <person name="Ishida K.-I."/>
            <person name="Kim E."/>
            <person name="Koreny L."/>
            <person name="Kroth P.G."/>
            <person name="Liu Y."/>
            <person name="Malik S.-B."/>
            <person name="Maier U.G."/>
            <person name="McRose D."/>
            <person name="Mock T."/>
            <person name="Neilson J.A."/>
            <person name="Onodera N.T."/>
            <person name="Poole A.M."/>
            <person name="Pritham E.J."/>
            <person name="Richards T.A."/>
            <person name="Rocap G."/>
            <person name="Roy S.W."/>
            <person name="Sarai C."/>
            <person name="Schaack S."/>
            <person name="Shirato S."/>
            <person name="Slamovits C.H."/>
            <person name="Spencer D.F."/>
            <person name="Suzuki S."/>
            <person name="Worden A.Z."/>
            <person name="Zauner S."/>
            <person name="Barry K."/>
            <person name="Bell C."/>
            <person name="Bharti A.K."/>
            <person name="Crow J.A."/>
            <person name="Grimwood J."/>
            <person name="Kramer R."/>
            <person name="Lindquist E."/>
            <person name="Lucas S."/>
            <person name="Salamov A."/>
            <person name="McFadden G.I."/>
            <person name="Lane C.E."/>
            <person name="Keeling P.J."/>
            <person name="Gray M.W."/>
            <person name="Grigoriev I.V."/>
            <person name="Archibald J.M."/>
        </authorList>
    </citation>
    <scope>NUCLEOTIDE SEQUENCE</scope>
    <source>
        <strain evidence="4">CCMP2712</strain>
    </source>
</reference>
<feature type="compositionally biased region" description="Polar residues" evidence="1">
    <location>
        <begin position="13"/>
        <end position="22"/>
    </location>
</feature>
<reference evidence="3" key="3">
    <citation type="submission" date="2015-06" db="UniProtKB">
        <authorList>
            <consortium name="EnsemblProtists"/>
        </authorList>
    </citation>
    <scope>IDENTIFICATION</scope>
</reference>
<evidence type="ECO:0000256" key="1">
    <source>
        <dbReference type="SAM" id="MobiDB-lite"/>
    </source>
</evidence>
<dbReference type="EMBL" id="JH992975">
    <property type="protein sequence ID" value="EKX51574.1"/>
    <property type="molecule type" value="Genomic_DNA"/>
</dbReference>
<proteinExistence type="predicted"/>
<keyword evidence="4" id="KW-1185">Reference proteome</keyword>
<dbReference type="KEGG" id="gtt:GUITHDRAFT_150938"/>
<dbReference type="EnsemblProtists" id="EKX51574">
    <property type="protein sequence ID" value="EKX51574"/>
    <property type="gene ID" value="GUITHDRAFT_150938"/>
</dbReference>
<accession>L1JTC4</accession>
<dbReference type="GeneID" id="17308258"/>
<evidence type="ECO:0000313" key="3">
    <source>
        <dbReference type="EnsemblProtists" id="EKX51574"/>
    </source>
</evidence>
<protein>
    <submittedName>
        <fullName evidence="2 3">Uncharacterized protein</fullName>
    </submittedName>
</protein>
<dbReference type="AlphaFoldDB" id="L1JTC4"/>
<organism evidence="2">
    <name type="scientific">Guillardia theta (strain CCMP2712)</name>
    <name type="common">Cryptophyte</name>
    <dbReference type="NCBI Taxonomy" id="905079"/>
    <lineage>
        <taxon>Eukaryota</taxon>
        <taxon>Cryptophyceae</taxon>
        <taxon>Pyrenomonadales</taxon>
        <taxon>Geminigeraceae</taxon>
        <taxon>Guillardia</taxon>
    </lineage>
</organism>
<feature type="region of interest" description="Disordered" evidence="1">
    <location>
        <begin position="1"/>
        <end position="47"/>
    </location>
</feature>
<dbReference type="HOGENOM" id="CLU_1931541_0_0_1"/>
<evidence type="ECO:0000313" key="2">
    <source>
        <dbReference type="EMBL" id="EKX51574.1"/>
    </source>
</evidence>
<dbReference type="Proteomes" id="UP000011087">
    <property type="component" value="Unassembled WGS sequence"/>
</dbReference>
<dbReference type="RefSeq" id="XP_005838554.1">
    <property type="nucleotide sequence ID" value="XM_005838497.1"/>
</dbReference>
<evidence type="ECO:0000313" key="4">
    <source>
        <dbReference type="Proteomes" id="UP000011087"/>
    </source>
</evidence>
<dbReference type="PaxDb" id="55529-EKX51574"/>
<gene>
    <name evidence="2" type="ORF">GUITHDRAFT_150938</name>
</gene>